<sequence length="204" mass="23246">MKTFWDERYKSKEYVYGEAPNAFFTSKIGSLEPGKLILPAEGEGRNAVFAAKLGWDVSAFDWSEEGRKKAEKLADKEQVKIEYLVSDLEHVRYKKESFDLLGLFFAHFPEKVRHAYHRKLASYVKPGGKLILEGFAKAHIELSRANPKAGGPREEGMLFSREIIREDFPEFQWELLEEVTAFLEEGAFHAGKSVLVRAVGTKVD</sequence>
<dbReference type="GO" id="GO:0008168">
    <property type="term" value="F:methyltransferase activity"/>
    <property type="evidence" value="ECO:0007669"/>
    <property type="project" value="UniProtKB-KW"/>
</dbReference>
<dbReference type="SUPFAM" id="SSF53335">
    <property type="entry name" value="S-adenosyl-L-methionine-dependent methyltransferases"/>
    <property type="match status" value="1"/>
</dbReference>
<dbReference type="Proteomes" id="UP001236663">
    <property type="component" value="Unassembled WGS sequence"/>
</dbReference>
<protein>
    <submittedName>
        <fullName evidence="2">Class I SAM-dependent methyltransferase</fullName>
        <ecNumber evidence="2">2.1.-.-</ecNumber>
    </submittedName>
</protein>
<evidence type="ECO:0000259" key="1">
    <source>
        <dbReference type="Pfam" id="PF13649"/>
    </source>
</evidence>
<reference evidence="3" key="1">
    <citation type="journal article" date="2019" name="Int. J. Syst. Evol. Microbiol.">
        <title>The Global Catalogue of Microorganisms (GCM) 10K type strain sequencing project: providing services to taxonomists for standard genome sequencing and annotation.</title>
        <authorList>
            <consortium name="The Broad Institute Genomics Platform"/>
            <consortium name="The Broad Institute Genome Sequencing Center for Infectious Disease"/>
            <person name="Wu L."/>
            <person name="Ma J."/>
        </authorList>
    </citation>
    <scope>NUCLEOTIDE SEQUENCE [LARGE SCALE GENOMIC DNA]</scope>
    <source>
        <strain evidence="3">CECT 7706</strain>
    </source>
</reference>
<proteinExistence type="predicted"/>
<name>A0ABT8C3T6_9BACT</name>
<dbReference type="InterPro" id="IPR029063">
    <property type="entry name" value="SAM-dependent_MTases_sf"/>
</dbReference>
<evidence type="ECO:0000313" key="3">
    <source>
        <dbReference type="Proteomes" id="UP001236663"/>
    </source>
</evidence>
<keyword evidence="2" id="KW-0808">Transferase</keyword>
<dbReference type="Gene3D" id="3.40.50.150">
    <property type="entry name" value="Vaccinia Virus protein VP39"/>
    <property type="match status" value="1"/>
</dbReference>
<evidence type="ECO:0000313" key="2">
    <source>
        <dbReference type="EMBL" id="MDN3686433.1"/>
    </source>
</evidence>
<dbReference type="Pfam" id="PF13649">
    <property type="entry name" value="Methyltransf_25"/>
    <property type="match status" value="1"/>
</dbReference>
<dbReference type="CDD" id="cd02440">
    <property type="entry name" value="AdoMet_MTases"/>
    <property type="match status" value="1"/>
</dbReference>
<dbReference type="EMBL" id="JAUFQS010000003">
    <property type="protein sequence ID" value="MDN3686433.1"/>
    <property type="molecule type" value="Genomic_DNA"/>
</dbReference>
<gene>
    <name evidence="2" type="ORF">QWZ15_01220</name>
</gene>
<dbReference type="GO" id="GO:0032259">
    <property type="term" value="P:methylation"/>
    <property type="evidence" value="ECO:0007669"/>
    <property type="project" value="UniProtKB-KW"/>
</dbReference>
<keyword evidence="3" id="KW-1185">Reference proteome</keyword>
<dbReference type="EC" id="2.1.-.-" evidence="2"/>
<comment type="caution">
    <text evidence="2">The sequence shown here is derived from an EMBL/GenBank/DDBJ whole genome shotgun (WGS) entry which is preliminary data.</text>
</comment>
<dbReference type="InterPro" id="IPR041698">
    <property type="entry name" value="Methyltransf_25"/>
</dbReference>
<dbReference type="RefSeq" id="WP_163384600.1">
    <property type="nucleotide sequence ID" value="NZ_JAUFQS010000003.1"/>
</dbReference>
<keyword evidence="2" id="KW-0489">Methyltransferase</keyword>
<organism evidence="2 3">
    <name type="scientific">Cyclobacterium jeungdonense</name>
    <dbReference type="NCBI Taxonomy" id="708087"/>
    <lineage>
        <taxon>Bacteria</taxon>
        <taxon>Pseudomonadati</taxon>
        <taxon>Bacteroidota</taxon>
        <taxon>Cytophagia</taxon>
        <taxon>Cytophagales</taxon>
        <taxon>Cyclobacteriaceae</taxon>
        <taxon>Cyclobacterium</taxon>
    </lineage>
</organism>
<feature type="domain" description="Methyltransferase" evidence="1">
    <location>
        <begin position="42"/>
        <end position="128"/>
    </location>
</feature>
<accession>A0ABT8C3T6</accession>